<evidence type="ECO:0000256" key="1">
    <source>
        <dbReference type="SAM" id="MobiDB-lite"/>
    </source>
</evidence>
<name>A0A8R1HWK1_CAEJA</name>
<protein>
    <submittedName>
        <fullName evidence="2">Uncharacterized protein</fullName>
    </submittedName>
</protein>
<feature type="compositionally biased region" description="Basic residues" evidence="1">
    <location>
        <begin position="100"/>
        <end position="116"/>
    </location>
</feature>
<feature type="region of interest" description="Disordered" evidence="1">
    <location>
        <begin position="1"/>
        <end position="154"/>
    </location>
</feature>
<accession>A0A8R1HWK1</accession>
<dbReference type="EnsemblMetazoa" id="CJA13889b.1">
    <property type="protein sequence ID" value="CJA13889b.1"/>
    <property type="gene ID" value="WBGene00133093"/>
</dbReference>
<feature type="compositionally biased region" description="Basic and acidic residues" evidence="1">
    <location>
        <begin position="85"/>
        <end position="99"/>
    </location>
</feature>
<feature type="compositionally biased region" description="Polar residues" evidence="1">
    <location>
        <begin position="62"/>
        <end position="83"/>
    </location>
</feature>
<evidence type="ECO:0000313" key="2">
    <source>
        <dbReference type="EnsemblMetazoa" id="CJA13889b.1"/>
    </source>
</evidence>
<evidence type="ECO:0000313" key="3">
    <source>
        <dbReference type="Proteomes" id="UP000005237"/>
    </source>
</evidence>
<feature type="region of interest" description="Disordered" evidence="1">
    <location>
        <begin position="228"/>
        <end position="249"/>
    </location>
</feature>
<feature type="compositionally biased region" description="Basic residues" evidence="1">
    <location>
        <begin position="22"/>
        <end position="31"/>
    </location>
</feature>
<feature type="compositionally biased region" description="Basic and acidic residues" evidence="1">
    <location>
        <begin position="39"/>
        <end position="48"/>
    </location>
</feature>
<sequence length="249" mass="27023">MCITKKSVRESPMPQTLSTMPKARHRPKTVHRPVALPRPAEKKDETPAEKSAVSAELALMETQCSLDNTLVENTQEDSPSMTPSADKRLSKGDEDDKAGTKKRKKSGERTGRKFSKLKIVSSKMGNTNPIRSPNRGKKASKPRLSGPNTDDFSINNEKTEFLENAQLTKLMSHADVKALMGGPLTHGVDADENSCLDTLEEIDSEMENMLFSPLLAGIVLEEEKPFGALPNPHEAAKKGEGSVASAAGD</sequence>
<organism evidence="2 3">
    <name type="scientific">Caenorhabditis japonica</name>
    <dbReference type="NCBI Taxonomy" id="281687"/>
    <lineage>
        <taxon>Eukaryota</taxon>
        <taxon>Metazoa</taxon>
        <taxon>Ecdysozoa</taxon>
        <taxon>Nematoda</taxon>
        <taxon>Chromadorea</taxon>
        <taxon>Rhabditida</taxon>
        <taxon>Rhabditina</taxon>
        <taxon>Rhabditomorpha</taxon>
        <taxon>Rhabditoidea</taxon>
        <taxon>Rhabditidae</taxon>
        <taxon>Peloderinae</taxon>
        <taxon>Caenorhabditis</taxon>
    </lineage>
</organism>
<dbReference type="Proteomes" id="UP000005237">
    <property type="component" value="Unassembled WGS sequence"/>
</dbReference>
<reference evidence="2" key="2">
    <citation type="submission" date="2022-06" db="UniProtKB">
        <authorList>
            <consortium name="EnsemblMetazoa"/>
        </authorList>
    </citation>
    <scope>IDENTIFICATION</scope>
    <source>
        <strain evidence="2">DF5081</strain>
    </source>
</reference>
<reference evidence="3" key="1">
    <citation type="submission" date="2010-08" db="EMBL/GenBank/DDBJ databases">
        <authorList>
            <consortium name="Caenorhabditis japonica Sequencing Consortium"/>
            <person name="Wilson R.K."/>
        </authorList>
    </citation>
    <scope>NUCLEOTIDE SEQUENCE [LARGE SCALE GENOMIC DNA]</scope>
    <source>
        <strain evidence="3">DF5081</strain>
    </source>
</reference>
<dbReference type="AlphaFoldDB" id="A0A8R1HWK1"/>
<proteinExistence type="predicted"/>
<keyword evidence="3" id="KW-1185">Reference proteome</keyword>